<keyword evidence="2" id="KW-1185">Reference proteome</keyword>
<accession>A0A2P5AI09</accession>
<protein>
    <submittedName>
        <fullName evidence="1">Uncharacterized protein</fullName>
    </submittedName>
</protein>
<gene>
    <name evidence="1" type="ORF">PanWU01x14_330390</name>
</gene>
<dbReference type="Proteomes" id="UP000237105">
    <property type="component" value="Unassembled WGS sequence"/>
</dbReference>
<reference evidence="2" key="1">
    <citation type="submission" date="2016-06" db="EMBL/GenBank/DDBJ databases">
        <title>Parallel loss of symbiosis genes in relatives of nitrogen-fixing non-legume Parasponia.</title>
        <authorList>
            <person name="Van Velzen R."/>
            <person name="Holmer R."/>
            <person name="Bu F."/>
            <person name="Rutten L."/>
            <person name="Van Zeijl A."/>
            <person name="Liu W."/>
            <person name="Santuari L."/>
            <person name="Cao Q."/>
            <person name="Sharma T."/>
            <person name="Shen D."/>
            <person name="Roswanjaya Y."/>
            <person name="Wardhani T."/>
            <person name="Kalhor M.S."/>
            <person name="Jansen J."/>
            <person name="Van den Hoogen J."/>
            <person name="Gungor B."/>
            <person name="Hartog M."/>
            <person name="Hontelez J."/>
            <person name="Verver J."/>
            <person name="Yang W.-C."/>
            <person name="Schijlen E."/>
            <person name="Repin R."/>
            <person name="Schilthuizen M."/>
            <person name="Schranz E."/>
            <person name="Heidstra R."/>
            <person name="Miyata K."/>
            <person name="Fedorova E."/>
            <person name="Kohlen W."/>
            <person name="Bisseling T."/>
            <person name="Smit S."/>
            <person name="Geurts R."/>
        </authorList>
    </citation>
    <scope>NUCLEOTIDE SEQUENCE [LARGE SCALE GENOMIC DNA]</scope>
    <source>
        <strain evidence="2">cv. WU1-14</strain>
    </source>
</reference>
<comment type="caution">
    <text evidence="1">The sequence shown here is derived from an EMBL/GenBank/DDBJ whole genome shotgun (WGS) entry which is preliminary data.</text>
</comment>
<name>A0A2P5AI09_PARAD</name>
<feature type="non-terminal residue" evidence="1">
    <location>
        <position position="57"/>
    </location>
</feature>
<dbReference type="EMBL" id="JXTB01000580">
    <property type="protein sequence ID" value="PON36186.1"/>
    <property type="molecule type" value="Genomic_DNA"/>
</dbReference>
<sequence>MVKVEDKGPGSRLRFWRGDKGSKNRGFDRFSIEKNGDFRAGWERERYPYIFGSDRGE</sequence>
<evidence type="ECO:0000313" key="2">
    <source>
        <dbReference type="Proteomes" id="UP000237105"/>
    </source>
</evidence>
<proteinExistence type="predicted"/>
<evidence type="ECO:0000313" key="1">
    <source>
        <dbReference type="EMBL" id="PON36186.1"/>
    </source>
</evidence>
<dbReference type="AlphaFoldDB" id="A0A2P5AI09"/>
<organism evidence="1 2">
    <name type="scientific">Parasponia andersonii</name>
    <name type="common">Sponia andersonii</name>
    <dbReference type="NCBI Taxonomy" id="3476"/>
    <lineage>
        <taxon>Eukaryota</taxon>
        <taxon>Viridiplantae</taxon>
        <taxon>Streptophyta</taxon>
        <taxon>Embryophyta</taxon>
        <taxon>Tracheophyta</taxon>
        <taxon>Spermatophyta</taxon>
        <taxon>Magnoliopsida</taxon>
        <taxon>eudicotyledons</taxon>
        <taxon>Gunneridae</taxon>
        <taxon>Pentapetalae</taxon>
        <taxon>rosids</taxon>
        <taxon>fabids</taxon>
        <taxon>Rosales</taxon>
        <taxon>Cannabaceae</taxon>
        <taxon>Parasponia</taxon>
    </lineage>
</organism>